<dbReference type="InterPro" id="IPR000198">
    <property type="entry name" value="RhoGAP_dom"/>
</dbReference>
<dbReference type="InterPro" id="IPR046987">
    <property type="entry name" value="Myo9"/>
</dbReference>
<reference evidence="4" key="1">
    <citation type="submission" date="2023-01" db="EMBL/GenBank/DDBJ databases">
        <title>Genome assembly of the deep-sea coral Lophelia pertusa.</title>
        <authorList>
            <person name="Herrera S."/>
            <person name="Cordes E."/>
        </authorList>
    </citation>
    <scope>NUCLEOTIDE SEQUENCE</scope>
    <source>
        <strain evidence="4">USNM1676648</strain>
        <tissue evidence="4">Polyp</tissue>
    </source>
</reference>
<comment type="caution">
    <text evidence="4">The sequence shown here is derived from an EMBL/GenBank/DDBJ whole genome shotgun (WGS) entry which is preliminary data.</text>
</comment>
<keyword evidence="2" id="KW-0963">Cytoplasm</keyword>
<sequence>MDFIRTAELTEEKLRLQALYSLVQKLPRASRNTLERLVFHLARISQHQEENLMNANALSIIWAQCIMATPPGMSALECMQDVGKQTKCLETLIIGQLSKIRSTINNIRVIDSASVSAHKSLSMLNLNDEDDGLVENDLEGETEEEKRLLTEQLFELREAESLS</sequence>
<evidence type="ECO:0000313" key="4">
    <source>
        <dbReference type="EMBL" id="KAJ7385738.1"/>
    </source>
</evidence>
<dbReference type="PROSITE" id="PS50238">
    <property type="entry name" value="RHOGAP"/>
    <property type="match status" value="1"/>
</dbReference>
<dbReference type="GO" id="GO:0000146">
    <property type="term" value="F:microfilament motor activity"/>
    <property type="evidence" value="ECO:0007669"/>
    <property type="project" value="InterPro"/>
</dbReference>
<feature type="domain" description="Rho-GAP" evidence="3">
    <location>
        <begin position="1"/>
        <end position="100"/>
    </location>
</feature>
<organism evidence="4 5">
    <name type="scientific">Desmophyllum pertusum</name>
    <dbReference type="NCBI Taxonomy" id="174260"/>
    <lineage>
        <taxon>Eukaryota</taxon>
        <taxon>Metazoa</taxon>
        <taxon>Cnidaria</taxon>
        <taxon>Anthozoa</taxon>
        <taxon>Hexacorallia</taxon>
        <taxon>Scleractinia</taxon>
        <taxon>Caryophylliina</taxon>
        <taxon>Caryophylliidae</taxon>
        <taxon>Desmophyllum</taxon>
    </lineage>
</organism>
<accession>A0A9X0D4T4</accession>
<keyword evidence="5" id="KW-1185">Reference proteome</keyword>
<name>A0A9X0D4T4_9CNID</name>
<dbReference type="PANTHER" id="PTHR46184:SF5">
    <property type="entry name" value="UNCONVENTIONAL MYOSIN-IXA-LIKE"/>
    <property type="match status" value="1"/>
</dbReference>
<dbReference type="Pfam" id="PF00620">
    <property type="entry name" value="RhoGAP"/>
    <property type="match status" value="1"/>
</dbReference>
<gene>
    <name evidence="4" type="primary">MYO9B_1</name>
    <name evidence="4" type="ORF">OS493_013770</name>
</gene>
<dbReference type="PANTHER" id="PTHR46184">
    <property type="entry name" value="UNCONVENTIONAL MYOSIN-IXB-LIKE PROTEIN"/>
    <property type="match status" value="1"/>
</dbReference>
<evidence type="ECO:0000256" key="2">
    <source>
        <dbReference type="ARBA" id="ARBA00022490"/>
    </source>
</evidence>
<dbReference type="InterPro" id="IPR008936">
    <property type="entry name" value="Rho_GTPase_activation_prot"/>
</dbReference>
<comment type="subcellular location">
    <subcellularLocation>
        <location evidence="1">Cytoplasm</location>
    </subcellularLocation>
</comment>
<dbReference type="GO" id="GO:0035556">
    <property type="term" value="P:intracellular signal transduction"/>
    <property type="evidence" value="ECO:0007669"/>
    <property type="project" value="InterPro"/>
</dbReference>
<dbReference type="EMBL" id="MU825879">
    <property type="protein sequence ID" value="KAJ7385738.1"/>
    <property type="molecule type" value="Genomic_DNA"/>
</dbReference>
<proteinExistence type="predicted"/>
<dbReference type="AlphaFoldDB" id="A0A9X0D4T4"/>
<evidence type="ECO:0000259" key="3">
    <source>
        <dbReference type="PROSITE" id="PS50238"/>
    </source>
</evidence>
<evidence type="ECO:0000313" key="5">
    <source>
        <dbReference type="Proteomes" id="UP001163046"/>
    </source>
</evidence>
<dbReference type="GO" id="GO:0005737">
    <property type="term" value="C:cytoplasm"/>
    <property type="evidence" value="ECO:0007669"/>
    <property type="project" value="UniProtKB-SubCell"/>
</dbReference>
<dbReference type="GO" id="GO:0005096">
    <property type="term" value="F:GTPase activator activity"/>
    <property type="evidence" value="ECO:0007669"/>
    <property type="project" value="InterPro"/>
</dbReference>
<protein>
    <submittedName>
        <fullName evidence="4">Unconventional myosin-IXb</fullName>
    </submittedName>
</protein>
<dbReference type="Gene3D" id="1.10.555.10">
    <property type="entry name" value="Rho GTPase activation protein"/>
    <property type="match status" value="1"/>
</dbReference>
<evidence type="ECO:0000256" key="1">
    <source>
        <dbReference type="ARBA" id="ARBA00004496"/>
    </source>
</evidence>
<dbReference type="SUPFAM" id="SSF48350">
    <property type="entry name" value="GTPase activation domain, GAP"/>
    <property type="match status" value="1"/>
</dbReference>
<dbReference type="OrthoDB" id="10055605at2759"/>
<dbReference type="GO" id="GO:0005884">
    <property type="term" value="C:actin filament"/>
    <property type="evidence" value="ECO:0007669"/>
    <property type="project" value="TreeGrafter"/>
</dbReference>
<dbReference type="GO" id="GO:0051015">
    <property type="term" value="F:actin filament binding"/>
    <property type="evidence" value="ECO:0007669"/>
    <property type="project" value="TreeGrafter"/>
</dbReference>
<dbReference type="Proteomes" id="UP001163046">
    <property type="component" value="Unassembled WGS sequence"/>
</dbReference>